<dbReference type="PANTHER" id="PTHR23232">
    <property type="entry name" value="KRAB DOMAIN C2H2 ZINC FINGER"/>
    <property type="match status" value="1"/>
</dbReference>
<gene>
    <name evidence="4" type="primary">LOC117355643</name>
</gene>
<dbReference type="AlphaFoldDB" id="A0A6P8Q5C0"/>
<sequence>MPAGVSAQVTFEDIAVSFSQEEWGYLDEEQKNLYREVMKENYQTLISLGTGSPTFTPKMTSHIERGQGPYIKDEPESEERETGQNSCSADQQIPQEWKEEKNQGEDPAEIEQIQTKSENISETISQGPERINIKNCKQGSKEQRDPAGDSTDGVTESEGNNGELSNIPEGQRHLRERPFQMNNSDIVTSKFHHGKRKGEKTPERTYTYCI</sequence>
<feature type="region of interest" description="Disordered" evidence="1">
    <location>
        <begin position="49"/>
        <end position="210"/>
    </location>
</feature>
<dbReference type="InterPro" id="IPR050169">
    <property type="entry name" value="Krueppel_C2H2_ZnF"/>
</dbReference>
<feature type="compositionally biased region" description="Polar residues" evidence="1">
    <location>
        <begin position="49"/>
        <end position="59"/>
    </location>
</feature>
<dbReference type="SMART" id="SM00349">
    <property type="entry name" value="KRAB"/>
    <property type="match status" value="1"/>
</dbReference>
<dbReference type="SUPFAM" id="SSF109640">
    <property type="entry name" value="KRAB domain (Kruppel-associated box)"/>
    <property type="match status" value="1"/>
</dbReference>
<accession>A0A6P8Q5C0</accession>
<reference evidence="4" key="1">
    <citation type="submission" date="2025-08" db="UniProtKB">
        <authorList>
            <consortium name="RefSeq"/>
        </authorList>
    </citation>
    <scope>IDENTIFICATION</scope>
</reference>
<dbReference type="PROSITE" id="PS50805">
    <property type="entry name" value="KRAB"/>
    <property type="match status" value="1"/>
</dbReference>
<proteinExistence type="predicted"/>
<dbReference type="RefSeq" id="XP_033790420.1">
    <property type="nucleotide sequence ID" value="XM_033934529.1"/>
</dbReference>
<evidence type="ECO:0000313" key="4">
    <source>
        <dbReference type="RefSeq" id="XP_033790420.1"/>
    </source>
</evidence>
<dbReference type="GeneID" id="117355643"/>
<protein>
    <submittedName>
        <fullName evidence="4">Zinc finger protein 34-like isoform X6</fullName>
    </submittedName>
</protein>
<evidence type="ECO:0000256" key="1">
    <source>
        <dbReference type="SAM" id="MobiDB-lite"/>
    </source>
</evidence>
<name>A0A6P8Q5C0_GEOSA</name>
<feature type="compositionally biased region" description="Polar residues" evidence="1">
    <location>
        <begin position="112"/>
        <end position="126"/>
    </location>
</feature>
<dbReference type="Pfam" id="PF01352">
    <property type="entry name" value="KRAB"/>
    <property type="match status" value="1"/>
</dbReference>
<dbReference type="CDD" id="cd07765">
    <property type="entry name" value="KRAB_A-box"/>
    <property type="match status" value="1"/>
</dbReference>
<feature type="compositionally biased region" description="Polar residues" evidence="1">
    <location>
        <begin position="83"/>
        <end position="94"/>
    </location>
</feature>
<keyword evidence="3" id="KW-1185">Reference proteome</keyword>
<feature type="domain" description="KRAB" evidence="2">
    <location>
        <begin position="9"/>
        <end position="82"/>
    </location>
</feature>
<dbReference type="Proteomes" id="UP000515159">
    <property type="component" value="Chromosome 2"/>
</dbReference>
<evidence type="ECO:0000259" key="2">
    <source>
        <dbReference type="PROSITE" id="PS50805"/>
    </source>
</evidence>
<dbReference type="Gene3D" id="6.10.140.140">
    <property type="match status" value="1"/>
</dbReference>
<dbReference type="InterPro" id="IPR036051">
    <property type="entry name" value="KRAB_dom_sf"/>
</dbReference>
<feature type="compositionally biased region" description="Polar residues" evidence="1">
    <location>
        <begin position="152"/>
        <end position="164"/>
    </location>
</feature>
<organism evidence="3 4">
    <name type="scientific">Geotrypetes seraphini</name>
    <name type="common">Gaboon caecilian</name>
    <name type="synonym">Caecilia seraphini</name>
    <dbReference type="NCBI Taxonomy" id="260995"/>
    <lineage>
        <taxon>Eukaryota</taxon>
        <taxon>Metazoa</taxon>
        <taxon>Chordata</taxon>
        <taxon>Craniata</taxon>
        <taxon>Vertebrata</taxon>
        <taxon>Euteleostomi</taxon>
        <taxon>Amphibia</taxon>
        <taxon>Gymnophiona</taxon>
        <taxon>Geotrypetes</taxon>
    </lineage>
</organism>
<dbReference type="GO" id="GO:0006355">
    <property type="term" value="P:regulation of DNA-templated transcription"/>
    <property type="evidence" value="ECO:0007669"/>
    <property type="project" value="InterPro"/>
</dbReference>
<dbReference type="PANTHER" id="PTHR23232:SF163">
    <property type="entry name" value="ZINC FINGER PROTEIN 589"/>
    <property type="match status" value="1"/>
</dbReference>
<dbReference type="InterPro" id="IPR001909">
    <property type="entry name" value="KRAB"/>
</dbReference>
<evidence type="ECO:0000313" key="3">
    <source>
        <dbReference type="Proteomes" id="UP000515159"/>
    </source>
</evidence>